<dbReference type="SUPFAM" id="SSF53098">
    <property type="entry name" value="Ribonuclease H-like"/>
    <property type="match status" value="2"/>
</dbReference>
<sequence>MLQGTAQTWLNNLKPRSINSWVDFTEVFVRNFTSTYKRPPKPRQLSLCVQGPNESTRDYLTRWAELRNSCEGVHEVQAIEYFTAGCREGTLLKHQLLCDEPATLDELLIIADKYATADSSMKSELRVDTSGKVLPPAPRTPAGDNSRRQQPNDNKRKAQQPACAAASSRLAESLMIVAEKKLLDRVVAMAGKQPDLSPEPKESETEGSFKPAKETKKIPLDPEHPERHAVIGYHQIKLNPADRVKTSFITPFRAFCYLTMTFGLRNAGATFQRCMQKCLLKQLRRNAHVYVDDIVVKTEKRGTLLEDLKETFENLCRFQIKLNPEKCVFGVPDGQLLGFLVSERGIECNPMKIKAIERMELKKMLTTPPVLAALAAKEPMYLYIAATSRVVSTVMVVERPEDGGAQPVQRPVYYLSEVLPTSKQNYPHYQKMCYGVHFAAKKLKPYFQEHPITVVCTAPLAEIIGNRDALGRVAKWAIELAPYTIFYQPRTAIKSQALANFLVDWAKTQYLPPAPDSTHWRMHFDGSKMRTGLGADIVLTSPKGDKLRYMLEIHFAASNNVPEYEALIHGLRLAKEINIRRILCYGDSDLVVQQSSGDWDAKDANMASYRFLVQQLSGYFEGCEFLHSNGQVEWANGRILSGIKPRLVEPLERSAGYWIDELPTVLWSLRTTPNKSTGFTPFFLVYGAEAVIPTDIEFDSPRVTMYTEAEAKEAREDDVDLLEEGRLLALSRSAIYQQSLHRYHSRKVKPRSFQEGDLVLRLIQRTAGQHKLSAPWEGPFIISKALGNDSYYLIDAQKP</sequence>
<keyword evidence="5" id="KW-0378">Hydrolase</keyword>
<proteinExistence type="predicted"/>
<evidence type="ECO:0000259" key="11">
    <source>
        <dbReference type="Pfam" id="PF17917"/>
    </source>
</evidence>
<dbReference type="Pfam" id="PF00078">
    <property type="entry name" value="RVT_1"/>
    <property type="match status" value="1"/>
</dbReference>
<dbReference type="InterPro" id="IPR002156">
    <property type="entry name" value="RNaseH_domain"/>
</dbReference>
<keyword evidence="3" id="KW-0540">Nuclease</keyword>
<reference evidence="12 13" key="1">
    <citation type="submission" date="2018-05" db="EMBL/GenBank/DDBJ databases">
        <authorList>
            <person name="Thind KAUR A."/>
        </authorList>
    </citation>
    <scope>NUCLEOTIDE SEQUENCE [LARGE SCALE GENOMIC DNA]</scope>
</reference>
<dbReference type="InterPro" id="IPR012337">
    <property type="entry name" value="RNaseH-like_sf"/>
</dbReference>
<dbReference type="InterPro" id="IPR036397">
    <property type="entry name" value="RNaseH_sf"/>
</dbReference>
<organism evidence="12 13">
    <name type="scientific">Triticum aestivum</name>
    <name type="common">Wheat</name>
    <dbReference type="NCBI Taxonomy" id="4565"/>
    <lineage>
        <taxon>Eukaryota</taxon>
        <taxon>Viridiplantae</taxon>
        <taxon>Streptophyta</taxon>
        <taxon>Embryophyta</taxon>
        <taxon>Tracheophyta</taxon>
        <taxon>Spermatophyta</taxon>
        <taxon>Magnoliopsida</taxon>
        <taxon>Liliopsida</taxon>
        <taxon>Poales</taxon>
        <taxon>Poaceae</taxon>
        <taxon>BOP clade</taxon>
        <taxon>Pooideae</taxon>
        <taxon>Triticodae</taxon>
        <taxon>Triticeae</taxon>
        <taxon>Triticinae</taxon>
        <taxon>Triticum</taxon>
    </lineage>
</organism>
<dbReference type="PANTHER" id="PTHR48475">
    <property type="entry name" value="RIBONUCLEASE H"/>
    <property type="match status" value="1"/>
</dbReference>
<name>A0A7H4LEN2_WHEAT</name>
<dbReference type="Gene3D" id="3.30.420.10">
    <property type="entry name" value="Ribonuclease H-like superfamily/Ribonuclease H"/>
    <property type="match status" value="2"/>
</dbReference>
<dbReference type="Pfam" id="PF03732">
    <property type="entry name" value="Retrotrans_gag"/>
    <property type="match status" value="1"/>
</dbReference>
<dbReference type="InterPro" id="IPR043502">
    <property type="entry name" value="DNA/RNA_pol_sf"/>
</dbReference>
<dbReference type="SUPFAM" id="SSF56672">
    <property type="entry name" value="DNA/RNA polymerases"/>
    <property type="match status" value="1"/>
</dbReference>
<evidence type="ECO:0000256" key="2">
    <source>
        <dbReference type="ARBA" id="ARBA00022695"/>
    </source>
</evidence>
<feature type="region of interest" description="Disordered" evidence="7">
    <location>
        <begin position="191"/>
        <end position="220"/>
    </location>
</feature>
<dbReference type="GO" id="GO:0003964">
    <property type="term" value="F:RNA-directed DNA polymerase activity"/>
    <property type="evidence" value="ECO:0007669"/>
    <property type="project" value="UniProtKB-KW"/>
</dbReference>
<dbReference type="CDD" id="cd01647">
    <property type="entry name" value="RT_LTR"/>
    <property type="match status" value="1"/>
</dbReference>
<keyword evidence="2" id="KW-0548">Nucleotidyltransferase</keyword>
<feature type="region of interest" description="Disordered" evidence="7">
    <location>
        <begin position="120"/>
        <end position="163"/>
    </location>
</feature>
<keyword evidence="4" id="KW-0255">Endonuclease</keyword>
<keyword evidence="6" id="KW-0695">RNA-directed DNA polymerase</keyword>
<dbReference type="GO" id="GO:0004523">
    <property type="term" value="F:RNA-DNA hybrid ribonuclease activity"/>
    <property type="evidence" value="ECO:0007669"/>
    <property type="project" value="InterPro"/>
</dbReference>
<feature type="domain" description="Retrotransposon gag" evidence="9">
    <location>
        <begin position="2"/>
        <end position="87"/>
    </location>
</feature>
<dbReference type="PANTHER" id="PTHR48475:SF1">
    <property type="entry name" value="RNASE H TYPE-1 DOMAIN-CONTAINING PROTEIN"/>
    <property type="match status" value="1"/>
</dbReference>
<dbReference type="Pfam" id="PF13456">
    <property type="entry name" value="RVT_3"/>
    <property type="match status" value="1"/>
</dbReference>
<dbReference type="Pfam" id="PF17917">
    <property type="entry name" value="RT_RNaseH"/>
    <property type="match status" value="1"/>
</dbReference>
<dbReference type="InterPro" id="IPR041373">
    <property type="entry name" value="RT_RNaseH"/>
</dbReference>
<dbReference type="AlphaFoldDB" id="A0A7H4LEN2"/>
<evidence type="ECO:0000259" key="8">
    <source>
        <dbReference type="Pfam" id="PF00078"/>
    </source>
</evidence>
<evidence type="ECO:0000256" key="6">
    <source>
        <dbReference type="ARBA" id="ARBA00022918"/>
    </source>
</evidence>
<dbReference type="EMBL" id="LS480641">
    <property type="protein sequence ID" value="SPT17070.1"/>
    <property type="molecule type" value="Genomic_DNA"/>
</dbReference>
<evidence type="ECO:0000256" key="1">
    <source>
        <dbReference type="ARBA" id="ARBA00022679"/>
    </source>
</evidence>
<evidence type="ECO:0000256" key="4">
    <source>
        <dbReference type="ARBA" id="ARBA00022759"/>
    </source>
</evidence>
<evidence type="ECO:0000256" key="3">
    <source>
        <dbReference type="ARBA" id="ARBA00022722"/>
    </source>
</evidence>
<feature type="domain" description="RNase H type-1" evidence="10">
    <location>
        <begin position="525"/>
        <end position="627"/>
    </location>
</feature>
<feature type="compositionally biased region" description="Basic and acidic residues" evidence="7">
    <location>
        <begin position="211"/>
        <end position="220"/>
    </location>
</feature>
<dbReference type="InterPro" id="IPR005162">
    <property type="entry name" value="Retrotrans_gag_dom"/>
</dbReference>
<dbReference type="CDD" id="cd09279">
    <property type="entry name" value="RNase_HI_like"/>
    <property type="match status" value="1"/>
</dbReference>
<feature type="domain" description="Reverse transcriptase RNase H-like" evidence="11">
    <location>
        <begin position="377"/>
        <end position="483"/>
    </location>
</feature>
<evidence type="ECO:0000259" key="10">
    <source>
        <dbReference type="Pfam" id="PF13456"/>
    </source>
</evidence>
<gene>
    <name evidence="12" type="ORF">CAMPLR22A2D_LOCUS1674</name>
</gene>
<dbReference type="InterPro" id="IPR000477">
    <property type="entry name" value="RT_dom"/>
</dbReference>
<accession>A0A7H4LEN2</accession>
<evidence type="ECO:0000313" key="13">
    <source>
        <dbReference type="Proteomes" id="UP000280104"/>
    </source>
</evidence>
<dbReference type="Gene3D" id="3.30.70.270">
    <property type="match status" value="1"/>
</dbReference>
<evidence type="ECO:0000256" key="7">
    <source>
        <dbReference type="SAM" id="MobiDB-lite"/>
    </source>
</evidence>
<evidence type="ECO:0000256" key="5">
    <source>
        <dbReference type="ARBA" id="ARBA00022801"/>
    </source>
</evidence>
<protein>
    <submittedName>
        <fullName evidence="12">Uncharacterized protein</fullName>
    </submittedName>
</protein>
<keyword evidence="1" id="KW-0808">Transferase</keyword>
<feature type="domain" description="Reverse transcriptase" evidence="8">
    <location>
        <begin position="232"/>
        <end position="339"/>
    </location>
</feature>
<dbReference type="GO" id="GO:0003676">
    <property type="term" value="F:nucleic acid binding"/>
    <property type="evidence" value="ECO:0007669"/>
    <property type="project" value="InterPro"/>
</dbReference>
<dbReference type="InterPro" id="IPR043128">
    <property type="entry name" value="Rev_trsase/Diguanyl_cyclase"/>
</dbReference>
<evidence type="ECO:0000313" key="12">
    <source>
        <dbReference type="EMBL" id="SPT17070.1"/>
    </source>
</evidence>
<dbReference type="Proteomes" id="UP000280104">
    <property type="component" value="Chromosome II"/>
</dbReference>
<evidence type="ECO:0000259" key="9">
    <source>
        <dbReference type="Pfam" id="PF03732"/>
    </source>
</evidence>